<name>A0A5C3ND47_9AGAM</name>
<evidence type="ECO:0000256" key="5">
    <source>
        <dbReference type="SAM" id="MobiDB-lite"/>
    </source>
</evidence>
<reference evidence="7 8" key="1">
    <citation type="journal article" date="2019" name="Nat. Ecol. Evol.">
        <title>Megaphylogeny resolves global patterns of mushroom evolution.</title>
        <authorList>
            <person name="Varga T."/>
            <person name="Krizsan K."/>
            <person name="Foldi C."/>
            <person name="Dima B."/>
            <person name="Sanchez-Garcia M."/>
            <person name="Sanchez-Ramirez S."/>
            <person name="Szollosi G.J."/>
            <person name="Szarkandi J.G."/>
            <person name="Papp V."/>
            <person name="Albert L."/>
            <person name="Andreopoulos W."/>
            <person name="Angelini C."/>
            <person name="Antonin V."/>
            <person name="Barry K.W."/>
            <person name="Bougher N.L."/>
            <person name="Buchanan P."/>
            <person name="Buyck B."/>
            <person name="Bense V."/>
            <person name="Catcheside P."/>
            <person name="Chovatia M."/>
            <person name="Cooper J."/>
            <person name="Damon W."/>
            <person name="Desjardin D."/>
            <person name="Finy P."/>
            <person name="Geml J."/>
            <person name="Haridas S."/>
            <person name="Hughes K."/>
            <person name="Justo A."/>
            <person name="Karasinski D."/>
            <person name="Kautmanova I."/>
            <person name="Kiss B."/>
            <person name="Kocsube S."/>
            <person name="Kotiranta H."/>
            <person name="LaButti K.M."/>
            <person name="Lechner B.E."/>
            <person name="Liimatainen K."/>
            <person name="Lipzen A."/>
            <person name="Lukacs Z."/>
            <person name="Mihaltcheva S."/>
            <person name="Morgado L.N."/>
            <person name="Niskanen T."/>
            <person name="Noordeloos M.E."/>
            <person name="Ohm R.A."/>
            <person name="Ortiz-Santana B."/>
            <person name="Ovrebo C."/>
            <person name="Racz N."/>
            <person name="Riley R."/>
            <person name="Savchenko A."/>
            <person name="Shiryaev A."/>
            <person name="Soop K."/>
            <person name="Spirin V."/>
            <person name="Szebenyi C."/>
            <person name="Tomsovsky M."/>
            <person name="Tulloss R.E."/>
            <person name="Uehling J."/>
            <person name="Grigoriev I.V."/>
            <person name="Vagvolgyi C."/>
            <person name="Papp T."/>
            <person name="Martin F.M."/>
            <person name="Miettinen O."/>
            <person name="Hibbett D.S."/>
            <person name="Nagy L.G."/>
        </authorList>
    </citation>
    <scope>NUCLEOTIDE SEQUENCE [LARGE SCALE GENOMIC DNA]</scope>
    <source>
        <strain evidence="7 8">OMC1185</strain>
    </source>
</reference>
<feature type="compositionally biased region" description="Basic and acidic residues" evidence="5">
    <location>
        <begin position="277"/>
        <end position="310"/>
    </location>
</feature>
<evidence type="ECO:0000256" key="3">
    <source>
        <dbReference type="ARBA" id="ARBA00023204"/>
    </source>
</evidence>
<evidence type="ECO:0000259" key="6">
    <source>
        <dbReference type="Pfam" id="PF12253"/>
    </source>
</evidence>
<dbReference type="STRING" id="5364.A0A5C3ND47"/>
<keyword evidence="8" id="KW-1185">Reference proteome</keyword>
<gene>
    <name evidence="7" type="ORF">OE88DRAFT_1674932</name>
</gene>
<dbReference type="Pfam" id="PF12253">
    <property type="entry name" value="CAF1A_dimeriz"/>
    <property type="match status" value="1"/>
</dbReference>
<feature type="region of interest" description="Disordered" evidence="5">
    <location>
        <begin position="582"/>
        <end position="618"/>
    </location>
</feature>
<keyword evidence="2" id="KW-0227">DNA damage</keyword>
<evidence type="ECO:0000256" key="2">
    <source>
        <dbReference type="ARBA" id="ARBA00022763"/>
    </source>
</evidence>
<keyword evidence="3" id="KW-0234">DNA repair</keyword>
<feature type="region of interest" description="Disordered" evidence="5">
    <location>
        <begin position="695"/>
        <end position="725"/>
    </location>
</feature>
<feature type="region of interest" description="Disordered" evidence="5">
    <location>
        <begin position="533"/>
        <end position="569"/>
    </location>
</feature>
<feature type="compositionally biased region" description="Acidic residues" evidence="5">
    <location>
        <begin position="535"/>
        <end position="569"/>
    </location>
</feature>
<dbReference type="AlphaFoldDB" id="A0A5C3ND47"/>
<dbReference type="GO" id="GO:0033186">
    <property type="term" value="C:CAF-1 complex"/>
    <property type="evidence" value="ECO:0007669"/>
    <property type="project" value="TreeGrafter"/>
</dbReference>
<dbReference type="PANTHER" id="PTHR15272">
    <property type="entry name" value="CHROMATIN ASSEMBLY FACTOR 1 SUBUNIT A CAF-1 SUBUNIT A"/>
    <property type="match status" value="1"/>
</dbReference>
<dbReference type="GO" id="GO:0006334">
    <property type="term" value="P:nucleosome assembly"/>
    <property type="evidence" value="ECO:0007669"/>
    <property type="project" value="TreeGrafter"/>
</dbReference>
<evidence type="ECO:0000313" key="7">
    <source>
        <dbReference type="EMBL" id="TFK55242.1"/>
    </source>
</evidence>
<feature type="region of interest" description="Disordered" evidence="5">
    <location>
        <begin position="219"/>
        <end position="335"/>
    </location>
</feature>
<comment type="subcellular location">
    <subcellularLocation>
        <location evidence="1">Nucleus</location>
    </subcellularLocation>
</comment>
<dbReference type="GO" id="GO:0006281">
    <property type="term" value="P:DNA repair"/>
    <property type="evidence" value="ECO:0007669"/>
    <property type="project" value="UniProtKB-KW"/>
</dbReference>
<proteinExistence type="predicted"/>
<dbReference type="EMBL" id="ML213505">
    <property type="protein sequence ID" value="TFK55242.1"/>
    <property type="molecule type" value="Genomic_DNA"/>
</dbReference>
<evidence type="ECO:0000313" key="8">
    <source>
        <dbReference type="Proteomes" id="UP000305948"/>
    </source>
</evidence>
<dbReference type="InterPro" id="IPR022043">
    <property type="entry name" value="CAF1A_DD"/>
</dbReference>
<organism evidence="7 8">
    <name type="scientific">Heliocybe sulcata</name>
    <dbReference type="NCBI Taxonomy" id="5364"/>
    <lineage>
        <taxon>Eukaryota</taxon>
        <taxon>Fungi</taxon>
        <taxon>Dikarya</taxon>
        <taxon>Basidiomycota</taxon>
        <taxon>Agaricomycotina</taxon>
        <taxon>Agaricomycetes</taxon>
        <taxon>Gloeophyllales</taxon>
        <taxon>Gloeophyllaceae</taxon>
        <taxon>Heliocybe</taxon>
    </lineage>
</organism>
<protein>
    <recommendedName>
        <fullName evidence="6">Chromatin assembly factor 1 subunit A dimerization domain-containing protein</fullName>
    </recommendedName>
</protein>
<feature type="domain" description="Chromatin assembly factor 1 subunit A dimerization" evidence="6">
    <location>
        <begin position="493"/>
        <end position="564"/>
    </location>
</feature>
<sequence>MDAGTKVMANTDMNTVAGEPSVAATTGTPTKSPPPTAELRNGKVLFRQKCVTLEKLSETMQEIVKFRDMIHQRLQNREPPLGAVPPEHKPVLGKLVHESDKSLSALCRHIQEQLLPADEEEDEGIFTSDGMLSLAVIENEVKSIAQRKNYGLDNHADGTKVPSSLCVWRWELDRQLWDWLPKSAREKAESRYQERVNAKQHLVSLFASLKQEERDALLNAKPGARQKQKEKAKEPLGVPSDQPANGATASGLVEEGAPEAEGSNTPKTTAGRPKKVISPEEAAREKEKMEKKAAKAEQEKKKKDAQEKSRSIMANFFNKGKSGSTAGPSPKKDVQAIGRETSPATKVPDFEKAFKPFALKKGVDLAPLNWFKEAKRRPAIHKGESSSEAIIVDEDETKPDVDVTMHDPNSPAVNINSTSSQDRLASLLMSLPSSVNPGLLTRPPQTTPHLKTYTTHSVREVMTQLSEAEVAGDEGQVRELLDLLRSRSKIPAKIFCFTDNARPGYFGTFTRTSRIIGPRSPLARDTVVHDYSYDSGEEWEEEGEGEGVDESDEEAGEAGADEEDSDLDSWLVDDDEVEEVGTPIEEREGSPGFFPPPLPADKKRKSVASDGQSKGEKKRKLVLPLVPFTKGPCWEYAIGRCDYEPFEAYRIRLFNDTPYPIDPFTFVSAPPHAAKNPVRGPDGLFLVPPVPGHAQANAAPTAEPPKASVAPPPANIAKRPSVPAPKTSFPDDHLPALLSQIRATSQGKFGVFLEMVYAGLQDQGIKVRKNALEVKLREVCEKCKIRKVWVVKGESQDCAAVTPVAQ</sequence>
<evidence type="ECO:0000256" key="1">
    <source>
        <dbReference type="ARBA" id="ARBA00004123"/>
    </source>
</evidence>
<accession>A0A5C3ND47</accession>
<feature type="region of interest" description="Disordered" evidence="5">
    <location>
        <begin position="1"/>
        <end position="38"/>
    </location>
</feature>
<evidence type="ECO:0000256" key="4">
    <source>
        <dbReference type="ARBA" id="ARBA00023242"/>
    </source>
</evidence>
<dbReference type="PANTHER" id="PTHR15272:SF0">
    <property type="entry name" value="CHROMATIN ASSEMBLY FACTOR 1 SUBUNIT A"/>
    <property type="match status" value="1"/>
</dbReference>
<dbReference type="Proteomes" id="UP000305948">
    <property type="component" value="Unassembled WGS sequence"/>
</dbReference>
<dbReference type="OrthoDB" id="440676at2759"/>
<keyword evidence="4" id="KW-0539">Nucleus</keyword>
<dbReference type="GO" id="GO:0005634">
    <property type="term" value="C:nucleus"/>
    <property type="evidence" value="ECO:0007669"/>
    <property type="project" value="UniProtKB-SubCell"/>
</dbReference>